<dbReference type="RefSeq" id="WP_092532626.1">
    <property type="nucleotide sequence ID" value="NZ_FOWW01000007.1"/>
</dbReference>
<dbReference type="AlphaFoldDB" id="A0A1I5YHS3"/>
<accession>A0A1I5YHS3</accession>
<dbReference type="EMBL" id="FOWW01000007">
    <property type="protein sequence ID" value="SFQ43700.1"/>
    <property type="molecule type" value="Genomic_DNA"/>
</dbReference>
<evidence type="ECO:0000313" key="3">
    <source>
        <dbReference type="EMBL" id="SFQ43700.1"/>
    </source>
</evidence>
<evidence type="ECO:0000256" key="1">
    <source>
        <dbReference type="SAM" id="MobiDB-lite"/>
    </source>
</evidence>
<keyword evidence="2" id="KW-1133">Transmembrane helix</keyword>
<evidence type="ECO:0000256" key="2">
    <source>
        <dbReference type="SAM" id="Phobius"/>
    </source>
</evidence>
<feature type="region of interest" description="Disordered" evidence="1">
    <location>
        <begin position="110"/>
        <end position="166"/>
    </location>
</feature>
<keyword evidence="2" id="KW-0812">Transmembrane</keyword>
<keyword evidence="4" id="KW-1185">Reference proteome</keyword>
<keyword evidence="2" id="KW-0472">Membrane</keyword>
<reference evidence="4" key="1">
    <citation type="submission" date="2016-10" db="EMBL/GenBank/DDBJ databases">
        <authorList>
            <person name="Varghese N."/>
            <person name="Submissions S."/>
        </authorList>
    </citation>
    <scope>NUCLEOTIDE SEQUENCE [LARGE SCALE GENOMIC DNA]</scope>
    <source>
        <strain evidence="4">CGMCC 4.5579</strain>
    </source>
</reference>
<dbReference type="OrthoDB" id="9834065at2"/>
<organism evidence="3 4">
    <name type="scientific">Amycolatopsis arida</name>
    <dbReference type="NCBI Taxonomy" id="587909"/>
    <lineage>
        <taxon>Bacteria</taxon>
        <taxon>Bacillati</taxon>
        <taxon>Actinomycetota</taxon>
        <taxon>Actinomycetes</taxon>
        <taxon>Pseudonocardiales</taxon>
        <taxon>Pseudonocardiaceae</taxon>
        <taxon>Amycolatopsis</taxon>
    </lineage>
</organism>
<name>A0A1I5YHS3_9PSEU</name>
<feature type="compositionally biased region" description="Basic and acidic residues" evidence="1">
    <location>
        <begin position="142"/>
        <end position="166"/>
    </location>
</feature>
<gene>
    <name evidence="3" type="ORF">SAMN05421810_107168</name>
</gene>
<dbReference type="Proteomes" id="UP000198727">
    <property type="component" value="Unassembled WGS sequence"/>
</dbReference>
<proteinExistence type="predicted"/>
<protein>
    <submittedName>
        <fullName evidence="3">Uncharacterized protein</fullName>
    </submittedName>
</protein>
<evidence type="ECO:0000313" key="4">
    <source>
        <dbReference type="Proteomes" id="UP000198727"/>
    </source>
</evidence>
<feature type="transmembrane region" description="Helical" evidence="2">
    <location>
        <begin position="61"/>
        <end position="81"/>
    </location>
</feature>
<sequence length="197" mass="20432">MVRTKSWQRQADAADITELVDRTGILAASIPPQRRRVGPADAPTEELPATRPVRGIGRSGVVAWAAGALVLVAVLGGLYGMNRQGGVPMEAAGGLADGAVPHAPAVEVPSPAAAVEPRPAEPVARERAAEPKPVVAPTAHPEAGKADPQPRIDRPAAEPKDLREQVRQQVEPALEAADAALREVDDALRAVPMLAGP</sequence>